<keyword evidence="8" id="KW-1185">Reference proteome</keyword>
<dbReference type="Proteomes" id="UP001419268">
    <property type="component" value="Unassembled WGS sequence"/>
</dbReference>
<evidence type="ECO:0000259" key="6">
    <source>
        <dbReference type="Pfam" id="PF03936"/>
    </source>
</evidence>
<evidence type="ECO:0000313" key="8">
    <source>
        <dbReference type="Proteomes" id="UP001419268"/>
    </source>
</evidence>
<dbReference type="InterPro" id="IPR005630">
    <property type="entry name" value="Terpene_synthase_metal-bd"/>
</dbReference>
<comment type="caution">
    <text evidence="7">The sequence shown here is derived from an EMBL/GenBank/DDBJ whole genome shotgun (WGS) entry which is preliminary data.</text>
</comment>
<reference evidence="7 8" key="1">
    <citation type="submission" date="2024-01" db="EMBL/GenBank/DDBJ databases">
        <title>Genome assemblies of Stephania.</title>
        <authorList>
            <person name="Yang L."/>
        </authorList>
    </citation>
    <scope>NUCLEOTIDE SEQUENCE [LARGE SCALE GENOMIC DNA]</scope>
    <source>
        <strain evidence="7">JXDWG</strain>
        <tissue evidence="7">Leaf</tissue>
    </source>
</reference>
<dbReference type="InterPro" id="IPR036965">
    <property type="entry name" value="Terpene_synth_N_sf"/>
</dbReference>
<evidence type="ECO:0000256" key="1">
    <source>
        <dbReference type="ARBA" id="ARBA00001946"/>
    </source>
</evidence>
<comment type="cofactor">
    <cofactor evidence="1">
        <name>Mg(2+)</name>
        <dbReference type="ChEBI" id="CHEBI:18420"/>
    </cofactor>
</comment>
<feature type="domain" description="Terpene synthase metal-binding" evidence="6">
    <location>
        <begin position="375"/>
        <end position="609"/>
    </location>
</feature>
<dbReference type="AlphaFoldDB" id="A0AAP0JER3"/>
<proteinExistence type="predicted"/>
<dbReference type="GO" id="GO:0016102">
    <property type="term" value="P:diterpenoid biosynthetic process"/>
    <property type="evidence" value="ECO:0007669"/>
    <property type="project" value="TreeGrafter"/>
</dbReference>
<evidence type="ECO:0000256" key="2">
    <source>
        <dbReference type="ARBA" id="ARBA00022723"/>
    </source>
</evidence>
<evidence type="ECO:0000313" key="7">
    <source>
        <dbReference type="EMBL" id="KAK9131673.1"/>
    </source>
</evidence>
<protein>
    <submittedName>
        <fullName evidence="7">Uncharacterized protein</fullName>
    </submittedName>
</protein>
<name>A0AAP0JER3_9MAGN</name>
<gene>
    <name evidence="7" type="ORF">Scep_011201</name>
</gene>
<dbReference type="InterPro" id="IPR050148">
    <property type="entry name" value="Terpene_synthase-like"/>
</dbReference>
<dbReference type="SUPFAM" id="SSF48239">
    <property type="entry name" value="Terpenoid cyclases/Protein prenyltransferases"/>
    <property type="match status" value="1"/>
</dbReference>
<dbReference type="GO" id="GO:0000287">
    <property type="term" value="F:magnesium ion binding"/>
    <property type="evidence" value="ECO:0007669"/>
    <property type="project" value="InterPro"/>
</dbReference>
<dbReference type="SUPFAM" id="SSF48576">
    <property type="entry name" value="Terpenoid synthases"/>
    <property type="match status" value="1"/>
</dbReference>
<dbReference type="Pfam" id="PF03936">
    <property type="entry name" value="Terpene_synth_C"/>
    <property type="match status" value="1"/>
</dbReference>
<dbReference type="EMBL" id="JBBNAG010000005">
    <property type="protein sequence ID" value="KAK9131673.1"/>
    <property type="molecule type" value="Genomic_DNA"/>
</dbReference>
<dbReference type="PANTHER" id="PTHR31739">
    <property type="entry name" value="ENT-COPALYL DIPHOSPHATE SYNTHASE, CHLOROPLASTIC"/>
    <property type="match status" value="1"/>
</dbReference>
<dbReference type="InterPro" id="IPR008930">
    <property type="entry name" value="Terpenoid_cyclase/PrenylTrfase"/>
</dbReference>
<keyword evidence="4" id="KW-0456">Lyase</keyword>
<dbReference type="Pfam" id="PF01397">
    <property type="entry name" value="Terpene_synth"/>
    <property type="match status" value="1"/>
</dbReference>
<dbReference type="InterPro" id="IPR008949">
    <property type="entry name" value="Isoprenoid_synthase_dom_sf"/>
</dbReference>
<dbReference type="Gene3D" id="1.50.10.130">
    <property type="entry name" value="Terpene synthase, N-terminal domain"/>
    <property type="match status" value="2"/>
</dbReference>
<dbReference type="Gene3D" id="1.50.10.160">
    <property type="match status" value="1"/>
</dbReference>
<keyword evidence="3" id="KW-0460">Magnesium</keyword>
<evidence type="ECO:0000256" key="3">
    <source>
        <dbReference type="ARBA" id="ARBA00022842"/>
    </source>
</evidence>
<accession>A0AAP0JER3</accession>
<dbReference type="Gene3D" id="1.10.600.10">
    <property type="entry name" value="Farnesyl Diphosphate Synthase"/>
    <property type="match status" value="1"/>
</dbReference>
<dbReference type="PANTHER" id="PTHR31739:SF25">
    <property type="entry name" value="(E,E)-GERANYLLINALOOL SYNTHASE"/>
    <property type="match status" value="1"/>
</dbReference>
<dbReference type="FunFam" id="1.10.600.10:FF:000036">
    <property type="entry name" value="cis-abienol synthase, chloroplastic"/>
    <property type="match status" value="1"/>
</dbReference>
<evidence type="ECO:0000256" key="4">
    <source>
        <dbReference type="ARBA" id="ARBA00023239"/>
    </source>
</evidence>
<organism evidence="7 8">
    <name type="scientific">Stephania cephalantha</name>
    <dbReference type="NCBI Taxonomy" id="152367"/>
    <lineage>
        <taxon>Eukaryota</taxon>
        <taxon>Viridiplantae</taxon>
        <taxon>Streptophyta</taxon>
        <taxon>Embryophyta</taxon>
        <taxon>Tracheophyta</taxon>
        <taxon>Spermatophyta</taxon>
        <taxon>Magnoliopsida</taxon>
        <taxon>Ranunculales</taxon>
        <taxon>Menispermaceae</taxon>
        <taxon>Menispermoideae</taxon>
        <taxon>Cissampelideae</taxon>
        <taxon>Stephania</taxon>
    </lineage>
</organism>
<dbReference type="GO" id="GO:0010333">
    <property type="term" value="F:terpene synthase activity"/>
    <property type="evidence" value="ECO:0007669"/>
    <property type="project" value="InterPro"/>
</dbReference>
<keyword evidence="2" id="KW-0479">Metal-binding</keyword>
<sequence>MASTNRQLTDLMDWRARSLRQRRRHLLRRCEASNFRRVLNLLMIDEVMIHEDEAPTPALKIEIELSKGTGCAVQGRLAFVHSNAKKLFMMNKHFPSWFAVVFPAMIELAREEGLVFEFDEALQEPLQQIFIAREKLFLEVEELANLPSHNPIISHLEALPALYSVDVLQGLLFRHQSENGSLFQSPSATARMYMATGNKACMHYLESLVQSCGNGVPSTYPLDEELMKLHMVNSLERLGLAEHFVEEIEDVLLNVYRATDLMFLEEKMLGEARSFSRKELEKTISSAPAHENNALIRMIEHELKLPWLARMDHLEHRKFIEEGVIMTAPWMAKASYSRSMSSPRKAALLKLAARAYTFRQSVYMSELEKLTRWSKETGLSGMGFGREKTTYCYFACAASISLPVNSDSRIIAAKCGILITVADDFYDMEGSLEELYLLTDAVKRWDGKSLKGHARIIFDALFDLVRDVVAKFSIEQRLDMAKLFQDLWYHTFESWMTEAKWSRSAHIASTDEYLQTGMTSIAAHVVVLMAACSMDPTLPLHTIKNCTDHTITKLLMVSCRLLNDIQSYEKEEKDGKMNLVTLHMKDNAEEDIHNSIVYVKEILERQKKDFIEHVLMDDICDMPKPLKQLHFSCLKTFQMFFNSSNGFDSEIEMIDAINKAIYLPIDIEIEESLSSPSSMPLKISKLNGTEKKLSTKKSTTLTLNATLKSQRFPSISWVSPNIIAIQASAGPKFNLPKMSPKYCLI</sequence>
<dbReference type="InterPro" id="IPR001906">
    <property type="entry name" value="Terpene_synth_N"/>
</dbReference>
<feature type="domain" description="Terpene synthase N-terminal" evidence="5">
    <location>
        <begin position="172"/>
        <end position="253"/>
    </location>
</feature>
<evidence type="ECO:0000259" key="5">
    <source>
        <dbReference type="Pfam" id="PF01397"/>
    </source>
</evidence>